<dbReference type="InterPro" id="IPR007367">
    <property type="entry name" value="DUF433"/>
</dbReference>
<reference evidence="1 2" key="1">
    <citation type="submission" date="2012-05" db="EMBL/GenBank/DDBJ databases">
        <title>Finished chromosome of genome of Oscillatoria sp. PCC 7112.</title>
        <authorList>
            <consortium name="US DOE Joint Genome Institute"/>
            <person name="Gugger M."/>
            <person name="Coursin T."/>
            <person name="Rippka R."/>
            <person name="Tandeau De Marsac N."/>
            <person name="Huntemann M."/>
            <person name="Wei C.-L."/>
            <person name="Han J."/>
            <person name="Detter J.C."/>
            <person name="Han C."/>
            <person name="Tapia R."/>
            <person name="Davenport K."/>
            <person name="Daligault H."/>
            <person name="Erkkila T."/>
            <person name="Gu W."/>
            <person name="Munk A.C.C."/>
            <person name="Teshima H."/>
            <person name="Xu Y."/>
            <person name="Chain P."/>
            <person name="Chen A."/>
            <person name="Krypides N."/>
            <person name="Mavromatis K."/>
            <person name="Markowitz V."/>
            <person name="Szeto E."/>
            <person name="Ivanova N."/>
            <person name="Mikhailova N."/>
            <person name="Ovchinnikova G."/>
            <person name="Pagani I."/>
            <person name="Pati A."/>
            <person name="Goodwin L."/>
            <person name="Peters L."/>
            <person name="Pitluck S."/>
            <person name="Woyke T."/>
            <person name="Kerfeld C."/>
        </authorList>
    </citation>
    <scope>NUCLEOTIDE SEQUENCE [LARGE SCALE GENOMIC DNA]</scope>
    <source>
        <strain evidence="1 2">PCC 7112</strain>
    </source>
</reference>
<evidence type="ECO:0008006" key="3">
    <source>
        <dbReference type="Google" id="ProtNLM"/>
    </source>
</evidence>
<evidence type="ECO:0000313" key="1">
    <source>
        <dbReference type="EMBL" id="AFZ05314.1"/>
    </source>
</evidence>
<accession>K9VCT1</accession>
<dbReference type="PANTHER" id="PTHR34849:SF4">
    <property type="entry name" value="SLR1209 PROTEIN"/>
    <property type="match status" value="1"/>
</dbReference>
<name>K9VCT1_9CYAN</name>
<keyword evidence="2" id="KW-1185">Reference proteome</keyword>
<organism evidence="1 2">
    <name type="scientific">Phormidium nigroviride PCC 7112</name>
    <dbReference type="NCBI Taxonomy" id="179408"/>
    <lineage>
        <taxon>Bacteria</taxon>
        <taxon>Bacillati</taxon>
        <taxon>Cyanobacteriota</taxon>
        <taxon>Cyanophyceae</taxon>
        <taxon>Oscillatoriophycideae</taxon>
        <taxon>Oscillatoriales</taxon>
        <taxon>Oscillatoriaceae</taxon>
        <taxon>Phormidium</taxon>
    </lineage>
</organism>
<dbReference type="InterPro" id="IPR009057">
    <property type="entry name" value="Homeodomain-like_sf"/>
</dbReference>
<dbReference type="Gene3D" id="1.10.10.10">
    <property type="entry name" value="Winged helix-like DNA-binding domain superfamily/Winged helix DNA-binding domain"/>
    <property type="match status" value="1"/>
</dbReference>
<proteinExistence type="predicted"/>
<dbReference type="OrthoDB" id="427442at2"/>
<dbReference type="Proteomes" id="UP000010478">
    <property type="component" value="Chromosome"/>
</dbReference>
<dbReference type="Pfam" id="PF04255">
    <property type="entry name" value="DUF433"/>
    <property type="match status" value="1"/>
</dbReference>
<evidence type="ECO:0000313" key="2">
    <source>
        <dbReference type="Proteomes" id="UP000010478"/>
    </source>
</evidence>
<protein>
    <recommendedName>
        <fullName evidence="3">DUF433 domain-containing protein</fullName>
    </recommendedName>
</protein>
<gene>
    <name evidence="1" type="ORF">Osc7112_0725</name>
</gene>
<dbReference type="eggNOG" id="COG2442">
    <property type="taxonomic scope" value="Bacteria"/>
</dbReference>
<dbReference type="HOGENOM" id="CLU_144106_0_0_3"/>
<dbReference type="EMBL" id="CP003614">
    <property type="protein sequence ID" value="AFZ05314.1"/>
    <property type="molecule type" value="Genomic_DNA"/>
</dbReference>
<dbReference type="STRING" id="179408.Osc7112_0725"/>
<sequence>MLLQELETQLLALTPTEKAEAIRLLTQSLNNSWPGITKTPDVCGGDACIAKTRLPVWLFVSLRRQGSSDAELLQFYPQLNAANLVNVWTYAEANSEEIETALREEAAAMMQEV</sequence>
<dbReference type="SUPFAM" id="SSF46689">
    <property type="entry name" value="Homeodomain-like"/>
    <property type="match status" value="1"/>
</dbReference>
<dbReference type="InterPro" id="IPR036388">
    <property type="entry name" value="WH-like_DNA-bd_sf"/>
</dbReference>
<dbReference type="PANTHER" id="PTHR34849">
    <property type="entry name" value="SSL5025 PROTEIN"/>
    <property type="match status" value="1"/>
</dbReference>
<dbReference type="AlphaFoldDB" id="K9VCT1"/>
<dbReference type="KEGG" id="oni:Osc7112_0725"/>
<dbReference type="RefSeq" id="WP_015174644.1">
    <property type="nucleotide sequence ID" value="NC_019729.1"/>
</dbReference>